<evidence type="ECO:0000313" key="12">
    <source>
        <dbReference type="Proteomes" id="UP000008672"/>
    </source>
</evidence>
<comment type="similarity">
    <text evidence="2">Belongs to the G-protein coupled receptor 2 family. Adhesion G-protein coupled receptor (ADGR) subfamily.</text>
</comment>
<sequence length="504" mass="56479">PKNQAPTADVLHSICTTQNTMQESRYRKGFLAVASDITSKQETLSKTTGDNVASTLMQAVETFSLLLQPSNESFEIVFPSIQMKGAMFGAENLKDYNKHFNMSLGVTLDINQSNFHEIPTNDTVIITSVAYANLAEILPTSSDTIINSLIHSTSVKLGKKQKKEVQISMTFEMKNKSANLQNAVCVYWNASLNGTGGWSKDGCQAKEQWNVTICNCSHLTTFGVLMSITPTKPEEPLQLITYLGLGVSIGSLCICIFIELLVWKSVTMSPISHFRHMSVVNMSVSLLAADLCFLTSAFEFKDIVLLCVAITFINHFFYLSLFFWSFCQSAILFHQLVFLFCHLRKKIYMSVSFLVGYIFPLAIALATLVHFYPKKKYILSNEDFVCWLNQDAIYAFIIPVGVIIFINFSILMVVIAKLMRPSVSDRSYCEHKNSAKNIVKAVLILTPAFGFTWALGFALHMQTSEDIKLVLNYAFAGLNAFQKLTETYICHSKLNLKKIKLTLI</sequence>
<evidence type="ECO:0000256" key="2">
    <source>
        <dbReference type="ARBA" id="ARBA00007343"/>
    </source>
</evidence>
<dbReference type="GO" id="GO:0007189">
    <property type="term" value="P:adenylate cyclase-activating G protein-coupled receptor signaling pathway"/>
    <property type="evidence" value="ECO:0007669"/>
    <property type="project" value="TreeGrafter"/>
</dbReference>
<dbReference type="GO" id="GO:0004930">
    <property type="term" value="F:G protein-coupled receptor activity"/>
    <property type="evidence" value="ECO:0007669"/>
    <property type="project" value="InterPro"/>
</dbReference>
<dbReference type="GO" id="GO:0016020">
    <property type="term" value="C:membrane"/>
    <property type="evidence" value="ECO:0007669"/>
    <property type="project" value="UniProtKB-SubCell"/>
</dbReference>
<reference evidence="11" key="2">
    <citation type="submission" date="2025-08" db="UniProtKB">
        <authorList>
            <consortium name="Ensembl"/>
        </authorList>
    </citation>
    <scope>IDENTIFICATION</scope>
</reference>
<dbReference type="Gene3D" id="2.60.220.50">
    <property type="match status" value="1"/>
</dbReference>
<dbReference type="InParanoid" id="H3AV35"/>
<dbReference type="AlphaFoldDB" id="H3AV35"/>
<feature type="domain" description="G-protein coupled receptors family 2 profile 2" evidence="10">
    <location>
        <begin position="237"/>
        <end position="482"/>
    </location>
</feature>
<keyword evidence="4 8" id="KW-1133">Transmembrane helix</keyword>
<dbReference type="Proteomes" id="UP000008672">
    <property type="component" value="Unassembled WGS sequence"/>
</dbReference>
<feature type="transmembrane region" description="Helical" evidence="8">
    <location>
        <begin position="347"/>
        <end position="372"/>
    </location>
</feature>
<dbReference type="PANTHER" id="PTHR45813:SF10">
    <property type="entry name" value="ADHESION G-PROTEIN COUPLED RECEPTOR F3"/>
    <property type="match status" value="1"/>
</dbReference>
<dbReference type="FunCoup" id="H3AV35">
    <property type="interactions" value="20"/>
</dbReference>
<keyword evidence="7" id="KW-0325">Glycoprotein</keyword>
<dbReference type="InterPro" id="IPR017981">
    <property type="entry name" value="GPCR_2-like_7TM"/>
</dbReference>
<reference evidence="12" key="1">
    <citation type="submission" date="2011-08" db="EMBL/GenBank/DDBJ databases">
        <title>The draft genome of Latimeria chalumnae.</title>
        <authorList>
            <person name="Di Palma F."/>
            <person name="Alfoldi J."/>
            <person name="Johnson J."/>
            <person name="Berlin A."/>
            <person name="Gnerre S."/>
            <person name="Jaffe D."/>
            <person name="MacCallum I."/>
            <person name="Young S."/>
            <person name="Walker B.J."/>
            <person name="Lander E."/>
            <person name="Lindblad-Toh K."/>
        </authorList>
    </citation>
    <scope>NUCLEOTIDE SEQUENCE [LARGE SCALE GENOMIC DNA]</scope>
    <source>
        <strain evidence="12">Wild caught</strain>
    </source>
</reference>
<dbReference type="InterPro" id="IPR000832">
    <property type="entry name" value="GPCR_2_secretin-like"/>
</dbReference>
<dbReference type="InterPro" id="IPR051587">
    <property type="entry name" value="Adhesion_GPCR"/>
</dbReference>
<keyword evidence="6" id="KW-1015">Disulfide bond</keyword>
<evidence type="ECO:0000313" key="11">
    <source>
        <dbReference type="Ensembl" id="ENSLACP00000013506.1"/>
    </source>
</evidence>
<evidence type="ECO:0000259" key="10">
    <source>
        <dbReference type="PROSITE" id="PS50261"/>
    </source>
</evidence>
<feature type="transmembrane region" description="Helical" evidence="8">
    <location>
        <begin position="239"/>
        <end position="262"/>
    </location>
</feature>
<protein>
    <recommendedName>
        <fullName evidence="13">Adhesion G protein-coupled receptor F3</fullName>
    </recommendedName>
</protein>
<name>H3AV35_LATCH</name>
<dbReference type="PROSITE" id="PS50221">
    <property type="entry name" value="GAIN_B"/>
    <property type="match status" value="1"/>
</dbReference>
<dbReference type="PANTHER" id="PTHR45813">
    <property type="entry name" value="IG-LIKE DOMAIN-CONTAINING PROTEIN"/>
    <property type="match status" value="1"/>
</dbReference>
<dbReference type="InterPro" id="IPR057244">
    <property type="entry name" value="GAIN_B"/>
</dbReference>
<comment type="subcellular location">
    <subcellularLocation>
        <location evidence="1">Membrane</location>
        <topology evidence="1">Multi-pass membrane protein</topology>
    </subcellularLocation>
</comment>
<keyword evidence="3 8" id="KW-0812">Transmembrane</keyword>
<dbReference type="FunFam" id="1.20.1070.10:FF:000058">
    <property type="entry name" value="Adhesion G protein-coupled receptor F5"/>
    <property type="match status" value="1"/>
</dbReference>
<dbReference type="GeneTree" id="ENSGT00940000154603"/>
<evidence type="ECO:0000256" key="6">
    <source>
        <dbReference type="ARBA" id="ARBA00023157"/>
    </source>
</evidence>
<feature type="transmembrane region" description="Helical" evidence="8">
    <location>
        <begin position="392"/>
        <end position="416"/>
    </location>
</feature>
<dbReference type="Gene3D" id="1.20.1070.10">
    <property type="entry name" value="Rhodopsin 7-helix transmembrane proteins"/>
    <property type="match status" value="1"/>
</dbReference>
<dbReference type="Pfam" id="PF00002">
    <property type="entry name" value="7tm_2"/>
    <property type="match status" value="1"/>
</dbReference>
<keyword evidence="12" id="KW-1185">Reference proteome</keyword>
<dbReference type="GO" id="GO:0007166">
    <property type="term" value="P:cell surface receptor signaling pathway"/>
    <property type="evidence" value="ECO:0007669"/>
    <property type="project" value="InterPro"/>
</dbReference>
<evidence type="ECO:0008006" key="13">
    <source>
        <dbReference type="Google" id="ProtNLM"/>
    </source>
</evidence>
<keyword evidence="5 8" id="KW-0472">Membrane</keyword>
<evidence type="ECO:0000256" key="4">
    <source>
        <dbReference type="ARBA" id="ARBA00022989"/>
    </source>
</evidence>
<feature type="domain" description="GAIN-B" evidence="9">
    <location>
        <begin position="72"/>
        <end position="232"/>
    </location>
</feature>
<proteinExistence type="inferred from homology"/>
<evidence type="ECO:0000256" key="8">
    <source>
        <dbReference type="SAM" id="Phobius"/>
    </source>
</evidence>
<organism evidence="11 12">
    <name type="scientific">Latimeria chalumnae</name>
    <name type="common">Coelacanth</name>
    <dbReference type="NCBI Taxonomy" id="7897"/>
    <lineage>
        <taxon>Eukaryota</taxon>
        <taxon>Metazoa</taxon>
        <taxon>Chordata</taxon>
        <taxon>Craniata</taxon>
        <taxon>Vertebrata</taxon>
        <taxon>Euteleostomi</taxon>
        <taxon>Coelacanthiformes</taxon>
        <taxon>Coelacanthidae</taxon>
        <taxon>Latimeria</taxon>
    </lineage>
</organism>
<evidence type="ECO:0000256" key="7">
    <source>
        <dbReference type="ARBA" id="ARBA00023180"/>
    </source>
</evidence>
<dbReference type="InterPro" id="IPR000203">
    <property type="entry name" value="GPS"/>
</dbReference>
<dbReference type="PRINTS" id="PR00249">
    <property type="entry name" value="GPCRSECRETIN"/>
</dbReference>
<dbReference type="HOGENOM" id="CLU_002753_3_6_1"/>
<dbReference type="EMBL" id="AFYH01143980">
    <property type="status" value="NOT_ANNOTATED_CDS"/>
    <property type="molecule type" value="Genomic_DNA"/>
</dbReference>
<evidence type="ECO:0000256" key="5">
    <source>
        <dbReference type="ARBA" id="ARBA00023136"/>
    </source>
</evidence>
<dbReference type="InterPro" id="IPR046338">
    <property type="entry name" value="GAIN_dom_sf"/>
</dbReference>
<dbReference type="eggNOG" id="KOG4193">
    <property type="taxonomic scope" value="Eukaryota"/>
</dbReference>
<dbReference type="Pfam" id="PF01825">
    <property type="entry name" value="GPS"/>
    <property type="match status" value="1"/>
</dbReference>
<accession>H3AV35</accession>
<dbReference type="SMART" id="SM00303">
    <property type="entry name" value="GPS"/>
    <property type="match status" value="1"/>
</dbReference>
<feature type="transmembrane region" description="Helical" evidence="8">
    <location>
        <begin position="437"/>
        <end position="459"/>
    </location>
</feature>
<dbReference type="OMA" id="KENQACW"/>
<dbReference type="PROSITE" id="PS50261">
    <property type="entry name" value="G_PROTEIN_RECEP_F2_4"/>
    <property type="match status" value="1"/>
</dbReference>
<evidence type="ECO:0000256" key="1">
    <source>
        <dbReference type="ARBA" id="ARBA00004141"/>
    </source>
</evidence>
<feature type="transmembrane region" description="Helical" evidence="8">
    <location>
        <begin position="274"/>
        <end position="297"/>
    </location>
</feature>
<evidence type="ECO:0000256" key="3">
    <source>
        <dbReference type="ARBA" id="ARBA00022692"/>
    </source>
</evidence>
<evidence type="ECO:0000259" key="9">
    <source>
        <dbReference type="PROSITE" id="PS50221"/>
    </source>
</evidence>
<dbReference type="STRING" id="7897.ENSLACP00000013506"/>
<reference evidence="11" key="3">
    <citation type="submission" date="2025-09" db="UniProtKB">
        <authorList>
            <consortium name="Ensembl"/>
        </authorList>
    </citation>
    <scope>IDENTIFICATION</scope>
</reference>
<dbReference type="Ensembl" id="ENSLACT00000013602.1">
    <property type="protein sequence ID" value="ENSLACP00000013506.1"/>
    <property type="gene ID" value="ENSLACG00000011892.1"/>
</dbReference>